<proteinExistence type="predicted"/>
<dbReference type="GO" id="GO:0006310">
    <property type="term" value="P:DNA recombination"/>
    <property type="evidence" value="ECO:0007669"/>
    <property type="project" value="UniProtKB-KW"/>
</dbReference>
<dbReference type="Gene3D" id="1.10.443.10">
    <property type="entry name" value="Intergrase catalytic core"/>
    <property type="match status" value="1"/>
</dbReference>
<evidence type="ECO:0000259" key="3">
    <source>
        <dbReference type="PROSITE" id="PS51898"/>
    </source>
</evidence>
<reference evidence="5" key="1">
    <citation type="submission" date="2020-03" db="EMBL/GenBank/DDBJ databases">
        <title>The deep terrestrial virosphere.</title>
        <authorList>
            <person name="Holmfeldt K."/>
            <person name="Nilsson E."/>
            <person name="Simone D."/>
            <person name="Lopez-Fernandez M."/>
            <person name="Wu X."/>
            <person name="de Brujin I."/>
            <person name="Lundin D."/>
            <person name="Andersson A."/>
            <person name="Bertilsson S."/>
            <person name="Dopson M."/>
        </authorList>
    </citation>
    <scope>NUCLEOTIDE SEQUENCE</scope>
    <source>
        <strain evidence="5">MM415B01448</strain>
    </source>
</reference>
<keyword evidence="1" id="KW-0238">DNA-binding</keyword>
<dbReference type="PANTHER" id="PTHR30349">
    <property type="entry name" value="PHAGE INTEGRASE-RELATED"/>
    <property type="match status" value="1"/>
</dbReference>
<gene>
    <name evidence="5" type="ORF">MM415B01448_0028</name>
</gene>
<accession>A0A6M3ILT6</accession>
<feature type="domain" description="Core-binding (CB)" evidence="4">
    <location>
        <begin position="1"/>
        <end position="80"/>
    </location>
</feature>
<evidence type="ECO:0000256" key="2">
    <source>
        <dbReference type="ARBA" id="ARBA00023172"/>
    </source>
</evidence>
<evidence type="ECO:0000256" key="1">
    <source>
        <dbReference type="ARBA" id="ARBA00023125"/>
    </source>
</evidence>
<dbReference type="InterPro" id="IPR011010">
    <property type="entry name" value="DNA_brk_join_enz"/>
</dbReference>
<dbReference type="GO" id="GO:0003677">
    <property type="term" value="F:DNA binding"/>
    <property type="evidence" value="ECO:0007669"/>
    <property type="project" value="UniProtKB-KW"/>
</dbReference>
<dbReference type="PROSITE" id="PS51898">
    <property type="entry name" value="TYR_RECOMBINASE"/>
    <property type="match status" value="1"/>
</dbReference>
<dbReference type="InterPro" id="IPR050090">
    <property type="entry name" value="Tyrosine_recombinase_XerCD"/>
</dbReference>
<organism evidence="5">
    <name type="scientific">viral metagenome</name>
    <dbReference type="NCBI Taxonomy" id="1070528"/>
    <lineage>
        <taxon>unclassified sequences</taxon>
        <taxon>metagenomes</taxon>
        <taxon>organismal metagenomes</taxon>
    </lineage>
</organism>
<keyword evidence="2" id="KW-0233">DNA recombination</keyword>
<evidence type="ECO:0000259" key="4">
    <source>
        <dbReference type="PROSITE" id="PS51900"/>
    </source>
</evidence>
<dbReference type="InterPro" id="IPR002104">
    <property type="entry name" value="Integrase_catalytic"/>
</dbReference>
<dbReference type="InterPro" id="IPR044068">
    <property type="entry name" value="CB"/>
</dbReference>
<sequence length="340" mass="39006">MITIKNIEEFLNNKQLNNVFNSQNTVRAYRARLTAWQSFSSGIDDINNANRYLEYLVSIHGSKTVKSTLYILKSFYDWLGVPENPFDKLSTQYRTSKKEAAIKKLDRDNHVYSGDEISRLLAHARSKTDALLGTQNKIDYYLAYRNWFMIFLLSEYGMRISGLVGTDISHIDIENRYMTIYDSKNGEPYPVPLKSNLSSLRSYMAVRHTIMGYIINGNPALFLSKTGKRLSDTSARRAINDLAAEIGLYDAGRSTHQLRHYRATRYFADGMPLDLISIVMGVSVQVLKSTYLHLTEADTVRQYESWLDRKQGGFTCPRCGYGQEDQKKTGYDKSNLRIIQ</sequence>
<dbReference type="AlphaFoldDB" id="A0A6M3ILT6"/>
<dbReference type="GO" id="GO:0015074">
    <property type="term" value="P:DNA integration"/>
    <property type="evidence" value="ECO:0007669"/>
    <property type="project" value="InterPro"/>
</dbReference>
<dbReference type="CDD" id="cd00397">
    <property type="entry name" value="DNA_BRE_C"/>
    <property type="match status" value="1"/>
</dbReference>
<protein>
    <submittedName>
        <fullName evidence="5">Putative site-specific tyrosine recombinase</fullName>
    </submittedName>
</protein>
<evidence type="ECO:0000313" key="5">
    <source>
        <dbReference type="EMBL" id="QJA58456.1"/>
    </source>
</evidence>
<dbReference type="InterPro" id="IPR013762">
    <property type="entry name" value="Integrase-like_cat_sf"/>
</dbReference>
<feature type="domain" description="Tyr recombinase" evidence="3">
    <location>
        <begin position="107"/>
        <end position="304"/>
    </location>
</feature>
<dbReference type="SUPFAM" id="SSF56349">
    <property type="entry name" value="DNA breaking-rejoining enzymes"/>
    <property type="match status" value="1"/>
</dbReference>
<dbReference type="Gene3D" id="1.10.150.130">
    <property type="match status" value="1"/>
</dbReference>
<dbReference type="EMBL" id="MT141324">
    <property type="protein sequence ID" value="QJA58456.1"/>
    <property type="molecule type" value="Genomic_DNA"/>
</dbReference>
<dbReference type="PANTHER" id="PTHR30349:SF41">
    <property type="entry name" value="INTEGRASE_RECOMBINASE PROTEIN MJ0367-RELATED"/>
    <property type="match status" value="1"/>
</dbReference>
<name>A0A6M3ILT6_9ZZZZ</name>
<dbReference type="PROSITE" id="PS51900">
    <property type="entry name" value="CB"/>
    <property type="match status" value="1"/>
</dbReference>
<dbReference type="InterPro" id="IPR010998">
    <property type="entry name" value="Integrase_recombinase_N"/>
</dbReference>
<dbReference type="Pfam" id="PF00589">
    <property type="entry name" value="Phage_integrase"/>
    <property type="match status" value="1"/>
</dbReference>